<protein>
    <recommendedName>
        <fullName evidence="6">Ribosomal RNA small subunit methyltransferase H</fullName>
        <ecNumber evidence="6">2.1.1.199</ecNumber>
    </recommendedName>
    <alternativeName>
        <fullName evidence="6">16S rRNA m(4)C1402 methyltransferase</fullName>
    </alternativeName>
    <alternativeName>
        <fullName evidence="6">rRNA (cytosine-N(4)-)-methyltransferase RsmH</fullName>
    </alternativeName>
</protein>
<comment type="catalytic activity">
    <reaction evidence="6">
        <text>cytidine(1402) in 16S rRNA + S-adenosyl-L-methionine = N(4)-methylcytidine(1402) in 16S rRNA + S-adenosyl-L-homocysteine + H(+)</text>
        <dbReference type="Rhea" id="RHEA:42928"/>
        <dbReference type="Rhea" id="RHEA-COMP:10286"/>
        <dbReference type="Rhea" id="RHEA-COMP:10287"/>
        <dbReference type="ChEBI" id="CHEBI:15378"/>
        <dbReference type="ChEBI" id="CHEBI:57856"/>
        <dbReference type="ChEBI" id="CHEBI:59789"/>
        <dbReference type="ChEBI" id="CHEBI:74506"/>
        <dbReference type="ChEBI" id="CHEBI:82748"/>
        <dbReference type="EC" id="2.1.1.199"/>
    </reaction>
</comment>
<evidence type="ECO:0000256" key="4">
    <source>
        <dbReference type="ARBA" id="ARBA00022679"/>
    </source>
</evidence>
<accession>A0A1F8B5K3</accession>
<feature type="binding site" evidence="6">
    <location>
        <position position="155"/>
    </location>
    <ligand>
        <name>S-adenosyl-L-methionine</name>
        <dbReference type="ChEBI" id="CHEBI:59789"/>
    </ligand>
</feature>
<feature type="binding site" evidence="6">
    <location>
        <position position="148"/>
    </location>
    <ligand>
        <name>S-adenosyl-L-methionine</name>
        <dbReference type="ChEBI" id="CHEBI:59789"/>
    </ligand>
</feature>
<dbReference type="InterPro" id="IPR029063">
    <property type="entry name" value="SAM-dependent_MTases_sf"/>
</dbReference>
<keyword evidence="5 6" id="KW-0949">S-adenosyl-L-methionine</keyword>
<keyword evidence="2 6" id="KW-0698">rRNA processing</keyword>
<keyword evidence="6" id="KW-0963">Cytoplasm</keyword>
<dbReference type="AlphaFoldDB" id="A0A1F8B5K3"/>
<proteinExistence type="inferred from homology"/>
<comment type="caution">
    <text evidence="7">The sequence shown here is derived from an EMBL/GenBank/DDBJ whole genome shotgun (WGS) entry which is preliminary data.</text>
</comment>
<dbReference type="GO" id="GO:0071424">
    <property type="term" value="F:rRNA (cytosine-N4-)-methyltransferase activity"/>
    <property type="evidence" value="ECO:0007669"/>
    <property type="project" value="UniProtKB-UniRule"/>
</dbReference>
<comment type="function">
    <text evidence="6">Specifically methylates the N4 position of cytidine in position 1402 (C1402) of 16S rRNA.</text>
</comment>
<evidence type="ECO:0000256" key="6">
    <source>
        <dbReference type="HAMAP-Rule" id="MF_01007"/>
    </source>
</evidence>
<dbReference type="PIRSF" id="PIRSF004486">
    <property type="entry name" value="MraW"/>
    <property type="match status" value="1"/>
</dbReference>
<evidence type="ECO:0000256" key="5">
    <source>
        <dbReference type="ARBA" id="ARBA00022691"/>
    </source>
</evidence>
<comment type="similarity">
    <text evidence="1 6">Belongs to the methyltransferase superfamily. RsmH family.</text>
</comment>
<sequence>MVREVVEALKLKKFAHLKVHPLIIDATLGLGGHSEKIIQEGGFVLGIETDCDSLRIAEERLRKVSRSLPELTLNDSDDELVRSSATKYPSASSFAHSSSRLAARHSRTNKIYPLFARLRFVAIHGNFKDLDSILEKYGFREVYGILFDLGVSSHQLASESRGFSFKNTKDELDMRMDKKTQKIRASDLLNSLDQKKLFQLFKIVLPEGKARNLARMVAEKRKVKKFKVVSDFLELFASKKGEKLHPVTLSMLALRIVVNSELENLKEALPKALKVLRKGGCLIVISFHSGEDRIVKEFFKESGGKIITRKPILASTEEMFRNPRSRSAKMRVLEKI</sequence>
<dbReference type="Proteomes" id="UP000176404">
    <property type="component" value="Unassembled WGS sequence"/>
</dbReference>
<dbReference type="NCBIfam" id="TIGR00006">
    <property type="entry name" value="16S rRNA (cytosine(1402)-N(4))-methyltransferase RsmH"/>
    <property type="match status" value="1"/>
</dbReference>
<keyword evidence="4 6" id="KW-0808">Transferase</keyword>
<dbReference type="Gene3D" id="3.40.50.150">
    <property type="entry name" value="Vaccinia Virus protein VP39"/>
    <property type="match status" value="2"/>
</dbReference>
<dbReference type="GO" id="GO:0070475">
    <property type="term" value="P:rRNA base methylation"/>
    <property type="evidence" value="ECO:0007669"/>
    <property type="project" value="UniProtKB-UniRule"/>
</dbReference>
<evidence type="ECO:0000313" key="7">
    <source>
        <dbReference type="EMBL" id="OGM59306.1"/>
    </source>
</evidence>
<gene>
    <name evidence="6" type="primary">rsmH</name>
    <name evidence="7" type="ORF">A2892_05590</name>
</gene>
<reference evidence="7 8" key="1">
    <citation type="journal article" date="2016" name="Nat. Commun.">
        <title>Thousands of microbial genomes shed light on interconnected biogeochemical processes in an aquifer system.</title>
        <authorList>
            <person name="Anantharaman K."/>
            <person name="Brown C.T."/>
            <person name="Hug L.A."/>
            <person name="Sharon I."/>
            <person name="Castelle C.J."/>
            <person name="Probst A.J."/>
            <person name="Thomas B.C."/>
            <person name="Singh A."/>
            <person name="Wilkins M.J."/>
            <person name="Karaoz U."/>
            <person name="Brodie E.L."/>
            <person name="Williams K.H."/>
            <person name="Hubbard S.S."/>
            <person name="Banfield J.F."/>
        </authorList>
    </citation>
    <scope>NUCLEOTIDE SEQUENCE [LARGE SCALE GENOMIC DNA]</scope>
</reference>
<dbReference type="InterPro" id="IPR023397">
    <property type="entry name" value="SAM-dep_MeTrfase_MraW_recog"/>
</dbReference>
<dbReference type="PANTHER" id="PTHR11265">
    <property type="entry name" value="S-ADENOSYL-METHYLTRANSFERASE MRAW"/>
    <property type="match status" value="1"/>
</dbReference>
<dbReference type="STRING" id="1802517.A2892_05590"/>
<evidence type="ECO:0000256" key="2">
    <source>
        <dbReference type="ARBA" id="ARBA00022552"/>
    </source>
</evidence>
<dbReference type="PANTHER" id="PTHR11265:SF0">
    <property type="entry name" value="12S RRNA N4-METHYLCYTIDINE METHYLTRANSFERASE"/>
    <property type="match status" value="1"/>
</dbReference>
<feature type="binding site" evidence="6">
    <location>
        <position position="127"/>
    </location>
    <ligand>
        <name>S-adenosyl-L-methionine</name>
        <dbReference type="ChEBI" id="CHEBI:59789"/>
    </ligand>
</feature>
<feature type="binding site" evidence="6">
    <location>
        <position position="48"/>
    </location>
    <ligand>
        <name>S-adenosyl-L-methionine</name>
        <dbReference type="ChEBI" id="CHEBI:59789"/>
    </ligand>
</feature>
<dbReference type="Pfam" id="PF01795">
    <property type="entry name" value="Methyltransf_5"/>
    <property type="match status" value="1"/>
</dbReference>
<evidence type="ECO:0000313" key="8">
    <source>
        <dbReference type="Proteomes" id="UP000176404"/>
    </source>
</evidence>
<keyword evidence="3 6" id="KW-0489">Methyltransferase</keyword>
<feature type="binding site" evidence="6">
    <location>
        <begin position="31"/>
        <end position="33"/>
    </location>
    <ligand>
        <name>S-adenosyl-L-methionine</name>
        <dbReference type="ChEBI" id="CHEBI:59789"/>
    </ligand>
</feature>
<dbReference type="SUPFAM" id="SSF53335">
    <property type="entry name" value="S-adenosyl-L-methionine-dependent methyltransferases"/>
    <property type="match status" value="2"/>
</dbReference>
<dbReference type="HAMAP" id="MF_01007">
    <property type="entry name" value="16SrRNA_methyltr_H"/>
    <property type="match status" value="1"/>
</dbReference>
<dbReference type="InterPro" id="IPR002903">
    <property type="entry name" value="RsmH"/>
</dbReference>
<organism evidence="7 8">
    <name type="scientific">Candidatus Woesebacteria bacterium RIFCSPLOWO2_01_FULL_39_10b</name>
    <dbReference type="NCBI Taxonomy" id="1802517"/>
    <lineage>
        <taxon>Bacteria</taxon>
        <taxon>Candidatus Woeseibacteriota</taxon>
    </lineage>
</organism>
<dbReference type="EC" id="2.1.1.199" evidence="6"/>
<dbReference type="EMBL" id="MGHD01000022">
    <property type="protein sequence ID" value="OGM59306.1"/>
    <property type="molecule type" value="Genomic_DNA"/>
</dbReference>
<name>A0A1F8B5K3_9BACT</name>
<dbReference type="GO" id="GO:0005737">
    <property type="term" value="C:cytoplasm"/>
    <property type="evidence" value="ECO:0007669"/>
    <property type="project" value="UniProtKB-SubCell"/>
</dbReference>
<dbReference type="Gene3D" id="1.10.150.170">
    <property type="entry name" value="Putative methyltransferase TM0872, insert domain"/>
    <property type="match status" value="1"/>
</dbReference>
<evidence type="ECO:0000256" key="1">
    <source>
        <dbReference type="ARBA" id="ARBA00010396"/>
    </source>
</evidence>
<evidence type="ECO:0000256" key="3">
    <source>
        <dbReference type="ARBA" id="ARBA00022603"/>
    </source>
</evidence>
<dbReference type="SUPFAM" id="SSF81799">
    <property type="entry name" value="Putative methyltransferase TM0872, insert domain"/>
    <property type="match status" value="1"/>
</dbReference>
<comment type="subcellular location">
    <subcellularLocation>
        <location evidence="6">Cytoplasm</location>
    </subcellularLocation>
</comment>